<keyword evidence="2 4" id="KW-0238">DNA-binding</keyword>
<dbReference type="Proteomes" id="UP000572680">
    <property type="component" value="Unassembled WGS sequence"/>
</dbReference>
<evidence type="ECO:0000256" key="2">
    <source>
        <dbReference type="ARBA" id="ARBA00023125"/>
    </source>
</evidence>
<comment type="caution">
    <text evidence="6">The sequence shown here is derived from an EMBL/GenBank/DDBJ whole genome shotgun (WGS) entry which is preliminary data.</text>
</comment>
<sequence length="205" mass="22026">MTEEPRSTLTERRKAATQTEIARAAAELFTEHGADGVTAEQIARRAGVAPRTFYRYFPTKEEAVAPLLSVGALRWRDLLAGSPPGMPPREALERAAGLVLAEPDLATRERYRWMRGLLRAAGRDPALRAVWLKINQDSEERLVPVLAGLMDRDPGSLEVRLAAAAATAAIRVALEAWAAGDTPSEGPGSPADLGIRALRALTAGL</sequence>
<dbReference type="PROSITE" id="PS50977">
    <property type="entry name" value="HTH_TETR_2"/>
    <property type="match status" value="1"/>
</dbReference>
<evidence type="ECO:0000313" key="6">
    <source>
        <dbReference type="EMBL" id="MBA8956435.1"/>
    </source>
</evidence>
<protein>
    <submittedName>
        <fullName evidence="6">AcrR family transcriptional regulator</fullName>
    </submittedName>
</protein>
<dbReference type="SUPFAM" id="SSF46689">
    <property type="entry name" value="Homeodomain-like"/>
    <property type="match status" value="1"/>
</dbReference>
<dbReference type="EMBL" id="JACJIA010000015">
    <property type="protein sequence ID" value="MBA8956435.1"/>
    <property type="molecule type" value="Genomic_DNA"/>
</dbReference>
<reference evidence="6 7" key="1">
    <citation type="submission" date="2020-08" db="EMBL/GenBank/DDBJ databases">
        <title>Genomic Encyclopedia of Type Strains, Phase IV (KMG-IV): sequencing the most valuable type-strain genomes for metagenomic binning, comparative biology and taxonomic classification.</title>
        <authorList>
            <person name="Goeker M."/>
        </authorList>
    </citation>
    <scope>NUCLEOTIDE SEQUENCE [LARGE SCALE GENOMIC DNA]</scope>
    <source>
        <strain evidence="6 7">DSM 44197</strain>
    </source>
</reference>
<dbReference type="Pfam" id="PF00440">
    <property type="entry name" value="TetR_N"/>
    <property type="match status" value="1"/>
</dbReference>
<evidence type="ECO:0000259" key="5">
    <source>
        <dbReference type="PROSITE" id="PS50977"/>
    </source>
</evidence>
<dbReference type="RefSeq" id="WP_182848342.1">
    <property type="nucleotide sequence ID" value="NZ_BAAALP010000048.1"/>
</dbReference>
<accession>A0A7W3LY18</accession>
<dbReference type="Gene3D" id="1.10.357.10">
    <property type="entry name" value="Tetracycline Repressor, domain 2"/>
    <property type="match status" value="1"/>
</dbReference>
<organism evidence="6 7">
    <name type="scientific">Actinomadura namibiensis</name>
    <dbReference type="NCBI Taxonomy" id="182080"/>
    <lineage>
        <taxon>Bacteria</taxon>
        <taxon>Bacillati</taxon>
        <taxon>Actinomycetota</taxon>
        <taxon>Actinomycetes</taxon>
        <taxon>Streptosporangiales</taxon>
        <taxon>Thermomonosporaceae</taxon>
        <taxon>Actinomadura</taxon>
    </lineage>
</organism>
<evidence type="ECO:0000256" key="1">
    <source>
        <dbReference type="ARBA" id="ARBA00023015"/>
    </source>
</evidence>
<proteinExistence type="predicted"/>
<dbReference type="AlphaFoldDB" id="A0A7W3LY18"/>
<dbReference type="PANTHER" id="PTHR30055:SF238">
    <property type="entry name" value="MYCOFACTOCIN BIOSYNTHESIS TRANSCRIPTIONAL REGULATOR MFTR-RELATED"/>
    <property type="match status" value="1"/>
</dbReference>
<feature type="DNA-binding region" description="H-T-H motif" evidence="4">
    <location>
        <begin position="38"/>
        <end position="57"/>
    </location>
</feature>
<dbReference type="GO" id="GO:0000976">
    <property type="term" value="F:transcription cis-regulatory region binding"/>
    <property type="evidence" value="ECO:0007669"/>
    <property type="project" value="TreeGrafter"/>
</dbReference>
<dbReference type="PANTHER" id="PTHR30055">
    <property type="entry name" value="HTH-TYPE TRANSCRIPTIONAL REGULATOR RUTR"/>
    <property type="match status" value="1"/>
</dbReference>
<gene>
    <name evidence="6" type="ORF">HNR61_008117</name>
</gene>
<dbReference type="InterPro" id="IPR009057">
    <property type="entry name" value="Homeodomain-like_sf"/>
</dbReference>
<evidence type="ECO:0000313" key="7">
    <source>
        <dbReference type="Proteomes" id="UP000572680"/>
    </source>
</evidence>
<dbReference type="InterPro" id="IPR050109">
    <property type="entry name" value="HTH-type_TetR-like_transc_reg"/>
</dbReference>
<dbReference type="GO" id="GO:0003700">
    <property type="term" value="F:DNA-binding transcription factor activity"/>
    <property type="evidence" value="ECO:0007669"/>
    <property type="project" value="TreeGrafter"/>
</dbReference>
<name>A0A7W3LY18_ACTNM</name>
<evidence type="ECO:0000256" key="4">
    <source>
        <dbReference type="PROSITE-ProRule" id="PRU00335"/>
    </source>
</evidence>
<keyword evidence="1" id="KW-0805">Transcription regulation</keyword>
<keyword evidence="3" id="KW-0804">Transcription</keyword>
<keyword evidence="7" id="KW-1185">Reference proteome</keyword>
<feature type="domain" description="HTH tetR-type" evidence="5">
    <location>
        <begin position="15"/>
        <end position="75"/>
    </location>
</feature>
<dbReference type="InterPro" id="IPR001647">
    <property type="entry name" value="HTH_TetR"/>
</dbReference>
<evidence type="ECO:0000256" key="3">
    <source>
        <dbReference type="ARBA" id="ARBA00023163"/>
    </source>
</evidence>
<dbReference type="PRINTS" id="PR00455">
    <property type="entry name" value="HTHTETR"/>
</dbReference>